<dbReference type="NCBIfam" id="NF009205">
    <property type="entry name" value="PRK12553.1"/>
    <property type="match status" value="1"/>
</dbReference>
<dbReference type="InterPro" id="IPR018215">
    <property type="entry name" value="ClpP_Ser_AS"/>
</dbReference>
<evidence type="ECO:0000256" key="1">
    <source>
        <dbReference type="ARBA" id="ARBA00007039"/>
    </source>
</evidence>
<comment type="similarity">
    <text evidence="1 10">Belongs to the peptidase S14 family.</text>
</comment>
<dbReference type="OMA" id="RDYWMKA"/>
<evidence type="ECO:0000256" key="10">
    <source>
        <dbReference type="RuleBase" id="RU003567"/>
    </source>
</evidence>
<dbReference type="InterPro" id="IPR029045">
    <property type="entry name" value="ClpP/crotonase-like_dom_sf"/>
</dbReference>
<dbReference type="GO" id="GO:0004252">
    <property type="term" value="F:serine-type endopeptidase activity"/>
    <property type="evidence" value="ECO:0000318"/>
    <property type="project" value="GO_Central"/>
</dbReference>
<dbReference type="AlphaFoldDB" id="F7BBQ0"/>
<accession>A0A1W2W912</accession>
<dbReference type="Pfam" id="PF00574">
    <property type="entry name" value="CLP_protease"/>
    <property type="match status" value="1"/>
</dbReference>
<evidence type="ECO:0000256" key="7">
    <source>
        <dbReference type="PROSITE-ProRule" id="PRU10085"/>
    </source>
</evidence>
<feature type="active site" evidence="8">
    <location>
        <position position="157"/>
    </location>
</feature>
<dbReference type="SUPFAM" id="SSF52096">
    <property type="entry name" value="ClpP/crotonase"/>
    <property type="match status" value="1"/>
</dbReference>
<dbReference type="PANTHER" id="PTHR10381:SF11">
    <property type="entry name" value="ATP-DEPENDENT CLP PROTEASE PROTEOLYTIC SUBUNIT, MITOCHONDRIAL"/>
    <property type="match status" value="1"/>
</dbReference>
<reference evidence="11" key="3">
    <citation type="submission" date="2025-08" db="UniProtKB">
        <authorList>
            <consortium name="Ensembl"/>
        </authorList>
    </citation>
    <scope>IDENTIFICATION</scope>
</reference>
<keyword evidence="3 9" id="KW-0378">Hydrolase</keyword>
<dbReference type="Proteomes" id="UP000008144">
    <property type="component" value="Chromosome 8"/>
</dbReference>
<dbReference type="GeneID" id="100177058"/>
<evidence type="ECO:0000256" key="4">
    <source>
        <dbReference type="ARBA" id="ARBA00022825"/>
    </source>
</evidence>
<organism evidence="11 12">
    <name type="scientific">Ciona intestinalis</name>
    <name type="common">Transparent sea squirt</name>
    <name type="synonym">Ascidia intestinalis</name>
    <dbReference type="NCBI Taxonomy" id="7719"/>
    <lineage>
        <taxon>Eukaryota</taxon>
        <taxon>Metazoa</taxon>
        <taxon>Chordata</taxon>
        <taxon>Tunicata</taxon>
        <taxon>Ascidiacea</taxon>
        <taxon>Phlebobranchia</taxon>
        <taxon>Cionidae</taxon>
        <taxon>Ciona</taxon>
    </lineage>
</organism>
<accession>F7BBQ0</accession>
<dbReference type="PROSITE" id="PS00382">
    <property type="entry name" value="CLP_PROTEASE_HIS"/>
    <property type="match status" value="1"/>
</dbReference>
<dbReference type="OrthoDB" id="2017408at2759"/>
<reference evidence="12" key="1">
    <citation type="journal article" date="2002" name="Science">
        <title>The draft genome of Ciona intestinalis: insights into chordate and vertebrate origins.</title>
        <authorList>
            <person name="Dehal P."/>
            <person name="Satou Y."/>
            <person name="Campbell R.K."/>
            <person name="Chapman J."/>
            <person name="Degnan B."/>
            <person name="De Tomaso A."/>
            <person name="Davidson B."/>
            <person name="Di Gregorio A."/>
            <person name="Gelpke M."/>
            <person name="Goodstein D.M."/>
            <person name="Harafuji N."/>
            <person name="Hastings K.E."/>
            <person name="Ho I."/>
            <person name="Hotta K."/>
            <person name="Huang W."/>
            <person name="Kawashima T."/>
            <person name="Lemaire P."/>
            <person name="Martinez D."/>
            <person name="Meinertzhagen I.A."/>
            <person name="Necula S."/>
            <person name="Nonaka M."/>
            <person name="Putnam N."/>
            <person name="Rash S."/>
            <person name="Saiga H."/>
            <person name="Satake M."/>
            <person name="Terry A."/>
            <person name="Yamada L."/>
            <person name="Wang H.G."/>
            <person name="Awazu S."/>
            <person name="Azumi K."/>
            <person name="Boore J."/>
            <person name="Branno M."/>
            <person name="Chin-Bow S."/>
            <person name="DeSantis R."/>
            <person name="Doyle S."/>
            <person name="Francino P."/>
            <person name="Keys D.N."/>
            <person name="Haga S."/>
            <person name="Hayashi H."/>
            <person name="Hino K."/>
            <person name="Imai K.S."/>
            <person name="Inaba K."/>
            <person name="Kano S."/>
            <person name="Kobayashi K."/>
            <person name="Kobayashi M."/>
            <person name="Lee B.I."/>
            <person name="Makabe K.W."/>
            <person name="Manohar C."/>
            <person name="Matassi G."/>
            <person name="Medina M."/>
            <person name="Mochizuki Y."/>
            <person name="Mount S."/>
            <person name="Morishita T."/>
            <person name="Miura S."/>
            <person name="Nakayama A."/>
            <person name="Nishizaka S."/>
            <person name="Nomoto H."/>
            <person name="Ohta F."/>
            <person name="Oishi K."/>
            <person name="Rigoutsos I."/>
            <person name="Sano M."/>
            <person name="Sasaki A."/>
            <person name="Sasakura Y."/>
            <person name="Shoguchi E."/>
            <person name="Shin-i T."/>
            <person name="Spagnuolo A."/>
            <person name="Stainier D."/>
            <person name="Suzuki M.M."/>
            <person name="Tassy O."/>
            <person name="Takatori N."/>
            <person name="Tokuoka M."/>
            <person name="Yagi K."/>
            <person name="Yoshizaki F."/>
            <person name="Wada S."/>
            <person name="Zhang C."/>
            <person name="Hyatt P.D."/>
            <person name="Larimer F."/>
            <person name="Detter C."/>
            <person name="Doggett N."/>
            <person name="Glavina T."/>
            <person name="Hawkins T."/>
            <person name="Richardson P."/>
            <person name="Lucas S."/>
            <person name="Kohara Y."/>
            <person name="Levine M."/>
            <person name="Satoh N."/>
            <person name="Rokhsar D.S."/>
        </authorList>
    </citation>
    <scope>NUCLEOTIDE SEQUENCE [LARGE SCALE GENOMIC DNA]</scope>
</reference>
<dbReference type="STRING" id="7719.ENSCINP00000009302"/>
<dbReference type="InterPro" id="IPR001907">
    <property type="entry name" value="ClpP"/>
</dbReference>
<sequence>MFSVYRANGLSKAFKPVFSEICSRCFHISKNNLQPLGVPFVIEQTGRGERTYDIYSRLLKERIVCLMAPVDDFVSGLIVAQLLFLQSESPQKPINMYINTPGGTVTSGLAIYDTMQLIKCPVSTWVVGQASSMGSLLLAAGEPGMRNALPNSRIMVHQPLGGASGQASDIVIQANEIKKVKEKLNKLYVQHTGQEYEVIEKALDRDNFMDPYEAKLFGLIDNVLEPTSENATSS</sequence>
<reference evidence="11" key="4">
    <citation type="submission" date="2025-09" db="UniProtKB">
        <authorList>
            <consortium name="Ensembl"/>
        </authorList>
    </citation>
    <scope>IDENTIFICATION</scope>
</reference>
<dbReference type="InParanoid" id="F7BBQ0"/>
<dbReference type="RefSeq" id="XP_002124509.1">
    <property type="nucleotide sequence ID" value="XM_002124473.5"/>
</dbReference>
<dbReference type="GO" id="GO:0009368">
    <property type="term" value="C:endopeptidase Clp complex"/>
    <property type="evidence" value="ECO:0000318"/>
    <property type="project" value="GO_Central"/>
</dbReference>
<evidence type="ECO:0000256" key="3">
    <source>
        <dbReference type="ARBA" id="ARBA00022801"/>
    </source>
</evidence>
<feature type="active site" evidence="7">
    <location>
        <position position="132"/>
    </location>
</feature>
<gene>
    <name evidence="11" type="primary">LOC100177058</name>
</gene>
<dbReference type="NCBIfam" id="NF001368">
    <property type="entry name" value="PRK00277.1"/>
    <property type="match status" value="1"/>
</dbReference>
<protein>
    <recommendedName>
        <fullName evidence="10">ATP-dependent Clp protease proteolytic subunit</fullName>
        <ecNumber evidence="9">3.4.21.92</ecNumber>
    </recommendedName>
</protein>
<dbReference type="PRINTS" id="PR00127">
    <property type="entry name" value="CLPPROTEASEP"/>
</dbReference>
<evidence type="ECO:0000256" key="8">
    <source>
        <dbReference type="PROSITE-ProRule" id="PRU10086"/>
    </source>
</evidence>
<reference evidence="11" key="2">
    <citation type="journal article" date="2008" name="Genome Biol.">
        <title>Improved genome assembly and evidence-based global gene model set for the chordate Ciona intestinalis: new insight into intron and operon populations.</title>
        <authorList>
            <person name="Satou Y."/>
            <person name="Mineta K."/>
            <person name="Ogasawara M."/>
            <person name="Sasakura Y."/>
            <person name="Shoguchi E."/>
            <person name="Ueno K."/>
            <person name="Yamada L."/>
            <person name="Matsumoto J."/>
            <person name="Wasserscheid J."/>
            <person name="Dewar K."/>
            <person name="Wiley G.B."/>
            <person name="Macmil S.L."/>
            <person name="Roe B.A."/>
            <person name="Zeller R.W."/>
            <person name="Hastings K.E."/>
            <person name="Lemaire P."/>
            <person name="Lindquist E."/>
            <person name="Endo T."/>
            <person name="Hotta K."/>
            <person name="Inaba K."/>
        </authorList>
    </citation>
    <scope>NUCLEOTIDE SEQUENCE [LARGE SCALE GENOMIC DNA]</scope>
    <source>
        <strain evidence="11">wild type</strain>
    </source>
</reference>
<dbReference type="EC" id="3.4.21.92" evidence="9"/>
<dbReference type="GO" id="GO:0051117">
    <property type="term" value="F:ATPase binding"/>
    <property type="evidence" value="ECO:0000318"/>
    <property type="project" value="GO_Central"/>
</dbReference>
<dbReference type="EMBL" id="EAAA01002644">
    <property type="status" value="NOT_ANNOTATED_CDS"/>
    <property type="molecule type" value="Genomic_DNA"/>
</dbReference>
<evidence type="ECO:0000313" key="11">
    <source>
        <dbReference type="Ensembl" id="ENSCINP00000009302.3"/>
    </source>
</evidence>
<dbReference type="Ensembl" id="ENSCINT00000009302.3">
    <property type="protein sequence ID" value="ENSCINP00000009302.3"/>
    <property type="gene ID" value="ENSCING00000004492.3"/>
</dbReference>
<dbReference type="GeneTree" id="ENSGT00390000005830"/>
<dbReference type="FunFam" id="3.90.226.10:FF:000001">
    <property type="entry name" value="ATP-dependent Clp protease proteolytic subunit"/>
    <property type="match status" value="1"/>
</dbReference>
<comment type="function">
    <text evidence="5">Protease component of the ClpXP complex that cleaves peptides and various proteins in an ATP-dependent process. Has low peptidase activity in the absence of CLPX. The ClpXP complex can degrade CSN1S1, CSN2 and CSN3, as well as synthetic peptides (in vitro) and may be responsible for a fairly general and central housekeeping function rather than for the degradation of specific substrates. Cleaves PINK1 in the mitochondrion.</text>
</comment>
<dbReference type="Gene3D" id="3.90.226.10">
    <property type="entry name" value="2-enoyl-CoA Hydratase, Chain A, domain 1"/>
    <property type="match status" value="1"/>
</dbReference>
<dbReference type="GO" id="GO:0006515">
    <property type="term" value="P:protein quality control for misfolded or incompletely synthesized proteins"/>
    <property type="evidence" value="ECO:0000318"/>
    <property type="project" value="GO_Central"/>
</dbReference>
<dbReference type="HOGENOM" id="CLU_058707_3_0_1"/>
<dbReference type="InterPro" id="IPR033135">
    <property type="entry name" value="ClpP_His_AS"/>
</dbReference>
<dbReference type="GO" id="GO:0004176">
    <property type="term" value="F:ATP-dependent peptidase activity"/>
    <property type="evidence" value="ECO:0000318"/>
    <property type="project" value="GO_Central"/>
</dbReference>
<proteinExistence type="inferred from homology"/>
<dbReference type="HAMAP" id="MF_00444">
    <property type="entry name" value="ClpP"/>
    <property type="match status" value="1"/>
</dbReference>
<evidence type="ECO:0000256" key="5">
    <source>
        <dbReference type="ARBA" id="ARBA00059469"/>
    </source>
</evidence>
<dbReference type="CDD" id="cd07017">
    <property type="entry name" value="S14_ClpP_2"/>
    <property type="match status" value="1"/>
</dbReference>
<dbReference type="InterPro" id="IPR023562">
    <property type="entry name" value="ClpP/TepA"/>
</dbReference>
<evidence type="ECO:0000256" key="6">
    <source>
        <dbReference type="ARBA" id="ARBA00062678"/>
    </source>
</evidence>
<dbReference type="PROSITE" id="PS00381">
    <property type="entry name" value="CLP_PROTEASE_SER"/>
    <property type="match status" value="1"/>
</dbReference>
<keyword evidence="2 9" id="KW-0645">Protease</keyword>
<evidence type="ECO:0000256" key="9">
    <source>
        <dbReference type="RuleBase" id="RU000549"/>
    </source>
</evidence>
<name>F7BBQ0_CIOIN</name>
<evidence type="ECO:0000256" key="2">
    <source>
        <dbReference type="ARBA" id="ARBA00022670"/>
    </source>
</evidence>
<dbReference type="FunCoup" id="F7BBQ0">
    <property type="interactions" value="746"/>
</dbReference>
<evidence type="ECO:0000313" key="12">
    <source>
        <dbReference type="Proteomes" id="UP000008144"/>
    </source>
</evidence>
<dbReference type="PANTHER" id="PTHR10381">
    <property type="entry name" value="ATP-DEPENDENT CLP PROTEASE PROTEOLYTIC SUBUNIT"/>
    <property type="match status" value="1"/>
</dbReference>
<dbReference type="KEGG" id="cin:100177058"/>
<keyword evidence="4 9" id="KW-0720">Serine protease</keyword>
<keyword evidence="12" id="KW-1185">Reference proteome</keyword>
<comment type="subunit">
    <text evidence="6">Fourteen CLPP subunits assemble into 2 heptameric rings which stack back to back to give a disk-like structure with a central cavity. Component of the ClpXP complex formed by the assembly of two CLPP heptameric rings with two CLPX hexameric rings, giving rise to a symmetrical structure with two central CLPP rings flanked by a CLPX ring at either end of the complex.</text>
</comment>